<protein>
    <recommendedName>
        <fullName evidence="2">Histidine-containing phosphotransfer protein</fullName>
    </recommendedName>
</protein>
<organism evidence="3 4">
    <name type="scientific">Rhodamnia argentea</name>
    <dbReference type="NCBI Taxonomy" id="178133"/>
    <lineage>
        <taxon>Eukaryota</taxon>
        <taxon>Viridiplantae</taxon>
        <taxon>Streptophyta</taxon>
        <taxon>Embryophyta</taxon>
        <taxon>Tracheophyta</taxon>
        <taxon>Spermatophyta</taxon>
        <taxon>Magnoliopsida</taxon>
        <taxon>eudicotyledons</taxon>
        <taxon>Gunneridae</taxon>
        <taxon>Pentapetalae</taxon>
        <taxon>rosids</taxon>
        <taxon>malvids</taxon>
        <taxon>Myrtales</taxon>
        <taxon>Myrtaceae</taxon>
        <taxon>Myrtoideae</taxon>
        <taxon>Myrteae</taxon>
        <taxon>Australasian group</taxon>
        <taxon>Rhodamnia</taxon>
    </lineage>
</organism>
<dbReference type="SUPFAM" id="SSF47226">
    <property type="entry name" value="Histidine-containing phosphotransfer domain, HPT domain"/>
    <property type="match status" value="1"/>
</dbReference>
<comment type="function">
    <text evidence="2">Functions as a two-component phosphorelay mediators between cytokinin sensor histidine kinases and response regulators (B-type ARRs). Plays an important role in propagating cytokinin signal transduction.</text>
</comment>
<dbReference type="GO" id="GO:0009927">
    <property type="term" value="F:histidine phosphotransfer kinase activity"/>
    <property type="evidence" value="ECO:0007669"/>
    <property type="project" value="UniProtKB-UniRule"/>
</dbReference>
<dbReference type="GeneID" id="115751281"/>
<dbReference type="GO" id="GO:0005829">
    <property type="term" value="C:cytosol"/>
    <property type="evidence" value="ECO:0007669"/>
    <property type="project" value="UniProtKB-SubCell"/>
</dbReference>
<dbReference type="GO" id="GO:0009736">
    <property type="term" value="P:cytokinin-activated signaling pathway"/>
    <property type="evidence" value="ECO:0007669"/>
    <property type="project" value="UniProtKB-KW"/>
</dbReference>
<dbReference type="Proteomes" id="UP000827889">
    <property type="component" value="Chromosome 5"/>
</dbReference>
<keyword evidence="3" id="KW-1185">Reference proteome</keyword>
<gene>
    <name evidence="4" type="primary">LOC115751281</name>
</gene>
<keyword evidence="2" id="KW-0932">Cytokinin signaling pathway</keyword>
<sequence>MAAERDELLEELFGLIISLEEEGQLDTRFMDNYTMKLAHDSTFFLELVVTFCEEVQDALRDLGSALEDRLVCYGEVYDHYKKLKGIIESFGASAMGRNLEELLHSILDTSRRECILAHLRLHRGLENLRPHLRRITRLERRIIYLERTLAGDFNDDE</sequence>
<comment type="domain">
    <text evidence="2">Histidine-containing phosphotransfer domain (HPt) contains an active histidine that mediates the phosphotransfer.</text>
</comment>
<evidence type="ECO:0000313" key="3">
    <source>
        <dbReference type="Proteomes" id="UP000827889"/>
    </source>
</evidence>
<accession>A0A8B8QCU1</accession>
<dbReference type="AlphaFoldDB" id="A0A8B8QCU1"/>
<dbReference type="Gene3D" id="1.20.120.160">
    <property type="entry name" value="HPT domain"/>
    <property type="match status" value="1"/>
</dbReference>
<dbReference type="PANTHER" id="PTHR28242:SF63">
    <property type="entry name" value="HISTIDINE-CONTAINING PHOSPHOTRANSFER PROTEIN"/>
    <property type="match status" value="1"/>
</dbReference>
<dbReference type="RefSeq" id="XP_030544976.1">
    <property type="nucleotide sequence ID" value="XM_030689116.2"/>
</dbReference>
<dbReference type="GO" id="GO:0000160">
    <property type="term" value="P:phosphorelay signal transduction system"/>
    <property type="evidence" value="ECO:0007669"/>
    <property type="project" value="UniProtKB-UniRule"/>
</dbReference>
<dbReference type="KEGG" id="rarg:115751281"/>
<dbReference type="PANTHER" id="PTHR28242">
    <property type="entry name" value="PHOSPHORELAY INTERMEDIATE PROTEIN YPD1"/>
    <property type="match status" value="1"/>
</dbReference>
<keyword evidence="1 2" id="KW-0902">Two-component regulatory system</keyword>
<dbReference type="GO" id="GO:0043424">
    <property type="term" value="F:protein histidine kinase binding"/>
    <property type="evidence" value="ECO:0007669"/>
    <property type="project" value="UniProtKB-UniRule"/>
</dbReference>
<reference evidence="4" key="1">
    <citation type="submission" date="2025-08" db="UniProtKB">
        <authorList>
            <consortium name="RefSeq"/>
        </authorList>
    </citation>
    <scope>IDENTIFICATION</scope>
    <source>
        <tissue evidence="4">Leaf</tissue>
    </source>
</reference>
<name>A0A8B8QCU1_9MYRT</name>
<dbReference type="InterPro" id="IPR036641">
    <property type="entry name" value="HPT_dom_sf"/>
</dbReference>
<dbReference type="InterPro" id="IPR045871">
    <property type="entry name" value="AHP1-5/YPD1"/>
</dbReference>
<proteinExistence type="predicted"/>
<evidence type="ECO:0000313" key="4">
    <source>
        <dbReference type="RefSeq" id="XP_030544976.1"/>
    </source>
</evidence>
<comment type="subcellular location">
    <subcellularLocation>
        <location evidence="2">Cytoplasm</location>
        <location evidence="2">Cytosol</location>
    </subcellularLocation>
    <subcellularLocation>
        <location evidence="2">Nucleus</location>
    </subcellularLocation>
</comment>
<evidence type="ECO:0000256" key="2">
    <source>
        <dbReference type="RuleBase" id="RU369004"/>
    </source>
</evidence>
<dbReference type="GO" id="GO:0005634">
    <property type="term" value="C:nucleus"/>
    <property type="evidence" value="ECO:0007669"/>
    <property type="project" value="UniProtKB-SubCell"/>
</dbReference>
<evidence type="ECO:0000256" key="1">
    <source>
        <dbReference type="ARBA" id="ARBA00023012"/>
    </source>
</evidence>